<dbReference type="EMBL" id="BDSA01000003">
    <property type="protein sequence ID" value="GBE61712.1"/>
    <property type="molecule type" value="Genomic_DNA"/>
</dbReference>
<dbReference type="VEuPathDB" id="PiroplasmaDB:BOVATA_032050"/>
<evidence type="ECO:0000313" key="2">
    <source>
        <dbReference type="Proteomes" id="UP000236319"/>
    </source>
</evidence>
<comment type="caution">
    <text evidence="1">The sequence shown here is derived from an EMBL/GenBank/DDBJ whole genome shotgun (WGS) entry which is preliminary data.</text>
</comment>
<keyword evidence="2" id="KW-1185">Reference proteome</keyword>
<dbReference type="RefSeq" id="XP_028867955.1">
    <property type="nucleotide sequence ID" value="XM_029012122.1"/>
</dbReference>
<dbReference type="AlphaFoldDB" id="A0A2H6KFE5"/>
<evidence type="ECO:0000313" key="1">
    <source>
        <dbReference type="EMBL" id="GBE61712.1"/>
    </source>
</evidence>
<reference evidence="1 2" key="1">
    <citation type="journal article" date="2017" name="BMC Genomics">
        <title>Whole-genome assembly of Babesia ovata and comparative genomics between closely related pathogens.</title>
        <authorList>
            <person name="Yamagishi J."/>
            <person name="Asada M."/>
            <person name="Hakimi H."/>
            <person name="Tanaka T.Q."/>
            <person name="Sugimoto C."/>
            <person name="Kawazu S."/>
        </authorList>
    </citation>
    <scope>NUCLEOTIDE SEQUENCE [LARGE SCALE GENOMIC DNA]</scope>
    <source>
        <strain evidence="1 2">Miyake</strain>
    </source>
</reference>
<sequence length="196" mass="19947">MLWAVGIIDAAAKQRGQRLGMVLGVVVVGGGGGRGGAPGFPDGLEVGGSKTIPVGAVEMWLGEGGAQLRQLERHIVQLTPEIVEEGDKLPGGARRPPGEAGEVGGQCQQGILAAASGSEDVVEYVASLLRYRQITVLESHVDTALAADVARVEGVSLEAGVGGVSQEGLEGRVGDIIAILTISPTAVLGVTRTLRL</sequence>
<gene>
    <name evidence="1" type="ORF">BOVATA_032050</name>
</gene>
<dbReference type="GeneID" id="39875482"/>
<keyword evidence="1" id="KW-0808">Transferase</keyword>
<dbReference type="Proteomes" id="UP000236319">
    <property type="component" value="Unassembled WGS sequence"/>
</dbReference>
<accession>A0A2H6KFE5</accession>
<protein>
    <submittedName>
        <fullName evidence="1">Group 1 glycosyl transferase, putative</fullName>
    </submittedName>
</protein>
<proteinExistence type="predicted"/>
<dbReference type="GO" id="GO:0016740">
    <property type="term" value="F:transferase activity"/>
    <property type="evidence" value="ECO:0007669"/>
    <property type="project" value="UniProtKB-KW"/>
</dbReference>
<organism evidence="1 2">
    <name type="scientific">Babesia ovata</name>
    <dbReference type="NCBI Taxonomy" id="189622"/>
    <lineage>
        <taxon>Eukaryota</taxon>
        <taxon>Sar</taxon>
        <taxon>Alveolata</taxon>
        <taxon>Apicomplexa</taxon>
        <taxon>Aconoidasida</taxon>
        <taxon>Piroplasmida</taxon>
        <taxon>Babesiidae</taxon>
        <taxon>Babesia</taxon>
    </lineage>
</organism>
<name>A0A2H6KFE5_9APIC</name>